<keyword evidence="3" id="KW-0997">Cell inner membrane</keyword>
<dbReference type="GO" id="GO:0016746">
    <property type="term" value="F:acyltransferase activity"/>
    <property type="evidence" value="ECO:0007669"/>
    <property type="project" value="UniProtKB-KW"/>
</dbReference>
<reference evidence="7 8" key="1">
    <citation type="journal article" date="2016" name="Front. Microbiol.">
        <title>Genome Sequence of Type Strains of Genus Stenotrophomonas.</title>
        <authorList>
            <person name="Patil P.P."/>
            <person name="Midha S."/>
            <person name="Kumar S."/>
            <person name="Patil P.B."/>
        </authorList>
    </citation>
    <scope>NUCLEOTIDE SEQUENCE [LARGE SCALE GENOMIC DNA]</scope>
    <source>
        <strain evidence="7 8">LMG 978</strain>
    </source>
</reference>
<evidence type="ECO:0000256" key="6">
    <source>
        <dbReference type="ARBA" id="ARBA00023315"/>
    </source>
</evidence>
<dbReference type="InterPro" id="IPR004960">
    <property type="entry name" value="LipA_acyltrans"/>
</dbReference>
<evidence type="ECO:0000256" key="4">
    <source>
        <dbReference type="ARBA" id="ARBA00022679"/>
    </source>
</evidence>
<comment type="subcellular location">
    <subcellularLocation>
        <location evidence="1">Cell inner membrane</location>
    </subcellularLocation>
</comment>
<proteinExistence type="predicted"/>
<keyword evidence="2" id="KW-1003">Cell membrane</keyword>
<dbReference type="AlphaFoldDB" id="A0A0R0BCX1"/>
<protein>
    <recommendedName>
        <fullName evidence="9">Lipid A biosynthesis acyltransferase</fullName>
    </recommendedName>
</protein>
<sequence length="339" mass="38135">MFLPSYLVALLAPLQWLDRRVLWLERYLETPLSDQDQRALQVACARSGCRFGKFYHWYLQKKVISKIWRTISREGVLRMTSSLDRSNYAALDEALASPNGLLLALPHHGLYINTIVSLVERVRQHRDIHIFYGDPATHPGNDVFDGLCRRIWLDDPQSGVSILYDNRQGLARALRSLQQGAAVIIMPDVFKDELETLQIPFCGRAMNIMMGTAVLARKTGATILPVVCRPQGKGMGFRTEIGPQIACCEPFEGEGVVETGLLNYRTMLKVFKFYESIMDKEIVYWQFARQMYAHDVELARLDQAGMLDAAAALVDDARLHVPSAFAFDGTVPAVTRGGV</sequence>
<dbReference type="GO" id="GO:0005886">
    <property type="term" value="C:plasma membrane"/>
    <property type="evidence" value="ECO:0007669"/>
    <property type="project" value="UniProtKB-SubCell"/>
</dbReference>
<gene>
    <name evidence="7" type="ORF">ARC23_09485</name>
</gene>
<evidence type="ECO:0000256" key="5">
    <source>
        <dbReference type="ARBA" id="ARBA00023136"/>
    </source>
</evidence>
<comment type="caution">
    <text evidence="7">The sequence shown here is derived from an EMBL/GenBank/DDBJ whole genome shotgun (WGS) entry which is preliminary data.</text>
</comment>
<dbReference type="EMBL" id="LLXV01000025">
    <property type="protein sequence ID" value="KRG51345.1"/>
    <property type="molecule type" value="Genomic_DNA"/>
</dbReference>
<keyword evidence="6" id="KW-0012">Acyltransferase</keyword>
<accession>A0A0R0BCX1</accession>
<evidence type="ECO:0008006" key="9">
    <source>
        <dbReference type="Google" id="ProtNLM"/>
    </source>
</evidence>
<dbReference type="Proteomes" id="UP000051757">
    <property type="component" value="Unassembled WGS sequence"/>
</dbReference>
<evidence type="ECO:0000256" key="1">
    <source>
        <dbReference type="ARBA" id="ARBA00004533"/>
    </source>
</evidence>
<evidence type="ECO:0000313" key="8">
    <source>
        <dbReference type="Proteomes" id="UP000051757"/>
    </source>
</evidence>
<keyword evidence="5" id="KW-0472">Membrane</keyword>
<dbReference type="GO" id="GO:0009247">
    <property type="term" value="P:glycolipid biosynthetic process"/>
    <property type="evidence" value="ECO:0007669"/>
    <property type="project" value="UniProtKB-ARBA"/>
</dbReference>
<name>A0A0R0BCX1_9GAMM</name>
<dbReference type="OrthoDB" id="6043210at2"/>
<evidence type="ECO:0000256" key="3">
    <source>
        <dbReference type="ARBA" id="ARBA00022519"/>
    </source>
</evidence>
<evidence type="ECO:0000313" key="7">
    <source>
        <dbReference type="EMBL" id="KRG51345.1"/>
    </source>
</evidence>
<keyword evidence="4" id="KW-0808">Transferase</keyword>
<evidence type="ECO:0000256" key="2">
    <source>
        <dbReference type="ARBA" id="ARBA00022475"/>
    </source>
</evidence>
<keyword evidence="8" id="KW-1185">Reference proteome</keyword>
<dbReference type="Pfam" id="PF03279">
    <property type="entry name" value="Lip_A_acyltrans"/>
    <property type="match status" value="1"/>
</dbReference>
<organism evidence="7 8">
    <name type="scientific">Stenotrophomonas beteli</name>
    <dbReference type="NCBI Taxonomy" id="3384461"/>
    <lineage>
        <taxon>Bacteria</taxon>
        <taxon>Pseudomonadati</taxon>
        <taxon>Pseudomonadota</taxon>
        <taxon>Gammaproteobacteria</taxon>
        <taxon>Lysobacterales</taxon>
        <taxon>Lysobacteraceae</taxon>
        <taxon>Stenotrophomonas</taxon>
        <taxon>Stenotrophomonas maltophilia group</taxon>
    </lineage>
</organism>